<dbReference type="KEGG" id="sphc:CVN68_09600"/>
<feature type="transmembrane region" description="Helical" evidence="1">
    <location>
        <begin position="38"/>
        <end position="57"/>
    </location>
</feature>
<gene>
    <name evidence="2" type="ORF">CVN68_09600</name>
</gene>
<evidence type="ECO:0000313" key="2">
    <source>
        <dbReference type="EMBL" id="ATY32200.1"/>
    </source>
</evidence>
<proteinExistence type="predicted"/>
<organism evidence="2 3">
    <name type="scientific">Sphingomonas psychrotolerans</name>
    <dbReference type="NCBI Taxonomy" id="1327635"/>
    <lineage>
        <taxon>Bacteria</taxon>
        <taxon>Pseudomonadati</taxon>
        <taxon>Pseudomonadota</taxon>
        <taxon>Alphaproteobacteria</taxon>
        <taxon>Sphingomonadales</taxon>
        <taxon>Sphingomonadaceae</taxon>
        <taxon>Sphingomonas</taxon>
    </lineage>
</organism>
<name>A0A2K8ME76_9SPHN</name>
<protein>
    <submittedName>
        <fullName evidence="2">Uncharacterized protein</fullName>
    </submittedName>
</protein>
<dbReference type="AlphaFoldDB" id="A0A2K8ME76"/>
<accession>A0A2K8ME76</accession>
<dbReference type="RefSeq" id="WP_100282009.1">
    <property type="nucleotide sequence ID" value="NZ_CP024923.1"/>
</dbReference>
<keyword evidence="1" id="KW-0812">Transmembrane</keyword>
<dbReference type="Proteomes" id="UP000229081">
    <property type="component" value="Chromosome"/>
</dbReference>
<evidence type="ECO:0000256" key="1">
    <source>
        <dbReference type="SAM" id="Phobius"/>
    </source>
</evidence>
<dbReference type="EMBL" id="CP024923">
    <property type="protein sequence ID" value="ATY32200.1"/>
    <property type="molecule type" value="Genomic_DNA"/>
</dbReference>
<keyword evidence="1" id="KW-1133">Transmembrane helix</keyword>
<keyword evidence="1" id="KW-0472">Membrane</keyword>
<keyword evidence="3" id="KW-1185">Reference proteome</keyword>
<reference evidence="2 3" key="1">
    <citation type="submission" date="2017-11" db="EMBL/GenBank/DDBJ databases">
        <title>Complete genome sequence of Sphingomonas sp. Strain Cra20, a psychrotolerant potential plant growth promoting rhizobacteria.</title>
        <authorList>
            <person name="Luo Y."/>
        </authorList>
    </citation>
    <scope>NUCLEOTIDE SEQUENCE [LARGE SCALE GENOMIC DNA]</scope>
    <source>
        <strain evidence="2 3">Cra20</strain>
    </source>
</reference>
<evidence type="ECO:0000313" key="3">
    <source>
        <dbReference type="Proteomes" id="UP000229081"/>
    </source>
</evidence>
<sequence length="62" mass="6670">MAAKHRAYLGWALLWLAGLLTLIKIAVSVAQELRSAQLGVMAAGLTLLLALALRASLTSRRR</sequence>